<dbReference type="AlphaFoldDB" id="I0UXE3"/>
<gene>
    <name evidence="1" type="ORF">SacxiDRAFT_0265</name>
</gene>
<protein>
    <submittedName>
        <fullName evidence="1">Uncharacterized protein</fullName>
    </submittedName>
</protein>
<proteinExistence type="predicted"/>
<name>I0UXE3_9PSEU</name>
<dbReference type="eggNOG" id="ENOG50320D7">
    <property type="taxonomic scope" value="Bacteria"/>
</dbReference>
<sequence length="265" mass="29083">MSRQVGEFSTRRRDGAHVTKRLTRQHPTGARFVTAMSATGTAGMRSYLDALQASGVRLADELQLLGSEPLTIRHRWVPGPNLLDAANHTEPASFAAAVAEIAHWIRALDGSDARLDANLANFCLTDDRPVLVDVLPPLIPSLRPKPVNLFDELFAVLCFDTPVLLDAFLGYALRACLHTPNRTPARELLPVVRDFAADDDADAGFPATWFRVRLQLAASAACGEVAVESVHDFFSLTSVLGFGQLSEHARRHRIDAVARRIQEWS</sequence>
<evidence type="ECO:0000313" key="2">
    <source>
        <dbReference type="Proteomes" id="UP000004691"/>
    </source>
</evidence>
<dbReference type="STRING" id="882086.SacxiDRAFT_0265"/>
<dbReference type="RefSeq" id="WP_006236644.1">
    <property type="nucleotide sequence ID" value="NZ_JH636049.1"/>
</dbReference>
<reference evidence="1 2" key="1">
    <citation type="submission" date="2012-01" db="EMBL/GenBank/DDBJ databases">
        <title>Improved High-Quality Draft sequence of Saccharomonospora xinjiangensis XJ-54.</title>
        <authorList>
            <consortium name="US DOE Joint Genome Institute"/>
            <person name="Lucas S."/>
            <person name="Han J."/>
            <person name="Lapidus A."/>
            <person name="Cheng J.-F."/>
            <person name="Goodwin L."/>
            <person name="Pitluck S."/>
            <person name="Peters L."/>
            <person name="Mikhailova N."/>
            <person name="Teshima H."/>
            <person name="Detter J.C."/>
            <person name="Han C."/>
            <person name="Tapia R."/>
            <person name="Land M."/>
            <person name="Hauser L."/>
            <person name="Kyrpides N."/>
            <person name="Ivanova N."/>
            <person name="Pagani I."/>
            <person name="Brambilla E.-M."/>
            <person name="Klenk H.-P."/>
            <person name="Woyke T."/>
        </authorList>
    </citation>
    <scope>NUCLEOTIDE SEQUENCE [LARGE SCALE GENOMIC DNA]</scope>
    <source>
        <strain evidence="1 2">XJ-54</strain>
    </source>
</reference>
<dbReference type="EMBL" id="JH636049">
    <property type="protein sequence ID" value="EID52546.1"/>
    <property type="molecule type" value="Genomic_DNA"/>
</dbReference>
<dbReference type="Proteomes" id="UP000004691">
    <property type="component" value="Unassembled WGS sequence"/>
</dbReference>
<keyword evidence="2" id="KW-1185">Reference proteome</keyword>
<organism evidence="1 2">
    <name type="scientific">Saccharomonospora xinjiangensis XJ-54</name>
    <dbReference type="NCBI Taxonomy" id="882086"/>
    <lineage>
        <taxon>Bacteria</taxon>
        <taxon>Bacillati</taxon>
        <taxon>Actinomycetota</taxon>
        <taxon>Actinomycetes</taxon>
        <taxon>Pseudonocardiales</taxon>
        <taxon>Pseudonocardiaceae</taxon>
        <taxon>Saccharomonospora</taxon>
    </lineage>
</organism>
<dbReference type="HOGENOM" id="CLU_1049266_0_0_11"/>
<accession>I0UXE3</accession>
<evidence type="ECO:0000313" key="1">
    <source>
        <dbReference type="EMBL" id="EID52546.1"/>
    </source>
</evidence>